<reference evidence="7 8" key="2">
    <citation type="submission" date="2017-07" db="EMBL/GenBank/DDBJ databases">
        <title>Candidatus Dactylopiibacterium carminicum, a nitrogen-fixing symbiont of the cochineal insect Dactylopius coccus and Dactylopius opuntiae (Hemiptera: Coccoidea: Dactylopiidae).</title>
        <authorList>
            <person name="Vera A."/>
        </authorList>
    </citation>
    <scope>NUCLEOTIDE SEQUENCE [LARGE SCALE GENOMIC DNA]</scope>
    <source>
        <strain evidence="7 8">NFDCM</strain>
    </source>
</reference>
<dbReference type="AlphaFoldDB" id="A0A272ESQ4"/>
<dbReference type="CDD" id="cd03467">
    <property type="entry name" value="Rieske"/>
    <property type="match status" value="1"/>
</dbReference>
<keyword evidence="2" id="KW-0479">Metal-binding</keyword>
<dbReference type="PANTHER" id="PTHR40261">
    <property type="match status" value="1"/>
</dbReference>
<keyword evidence="3" id="KW-0408">Iron</keyword>
<dbReference type="Pfam" id="PF00355">
    <property type="entry name" value="Rieske"/>
    <property type="match status" value="1"/>
</dbReference>
<evidence type="ECO:0000313" key="6">
    <source>
        <dbReference type="EMBL" id="KAF7599105.1"/>
    </source>
</evidence>
<dbReference type="GO" id="GO:0051537">
    <property type="term" value="F:2 iron, 2 sulfur cluster binding"/>
    <property type="evidence" value="ECO:0007669"/>
    <property type="project" value="UniProtKB-KW"/>
</dbReference>
<evidence type="ECO:0000313" key="7">
    <source>
        <dbReference type="EMBL" id="PAS93134.1"/>
    </source>
</evidence>
<dbReference type="OrthoDB" id="9794779at2"/>
<dbReference type="PANTHER" id="PTHR40261:SF1">
    <property type="entry name" value="RIESKE DOMAIN-CONTAINING PROTEIN"/>
    <property type="match status" value="1"/>
</dbReference>
<name>A0A272ESQ4_9RHOO</name>
<evidence type="ECO:0000259" key="5">
    <source>
        <dbReference type="PROSITE" id="PS51296"/>
    </source>
</evidence>
<gene>
    <name evidence="6" type="ORF">BGI27_09770</name>
    <name evidence="7" type="ORF">CGU29_08800</name>
</gene>
<comment type="caution">
    <text evidence="7">The sequence shown here is derived from an EMBL/GenBank/DDBJ whole genome shotgun (WGS) entry which is preliminary data.</text>
</comment>
<evidence type="ECO:0000313" key="9">
    <source>
        <dbReference type="Proteomes" id="UP000623509"/>
    </source>
</evidence>
<dbReference type="SUPFAM" id="SSF50022">
    <property type="entry name" value="ISP domain"/>
    <property type="match status" value="1"/>
</dbReference>
<dbReference type="Proteomes" id="UP000623509">
    <property type="component" value="Unassembled WGS sequence"/>
</dbReference>
<dbReference type="InterPro" id="IPR036922">
    <property type="entry name" value="Rieske_2Fe-2S_sf"/>
</dbReference>
<dbReference type="PROSITE" id="PS51296">
    <property type="entry name" value="RIESKE"/>
    <property type="match status" value="1"/>
</dbReference>
<evidence type="ECO:0000313" key="8">
    <source>
        <dbReference type="Proteomes" id="UP000216107"/>
    </source>
</evidence>
<evidence type="ECO:0000256" key="3">
    <source>
        <dbReference type="ARBA" id="ARBA00023004"/>
    </source>
</evidence>
<evidence type="ECO:0000256" key="2">
    <source>
        <dbReference type="ARBA" id="ARBA00022723"/>
    </source>
</evidence>
<dbReference type="GO" id="GO:0046872">
    <property type="term" value="F:metal ion binding"/>
    <property type="evidence" value="ECO:0007669"/>
    <property type="project" value="UniProtKB-KW"/>
</dbReference>
<keyword evidence="9" id="KW-1185">Reference proteome</keyword>
<proteinExistence type="predicted"/>
<dbReference type="EMBL" id="MDUX01000028">
    <property type="protein sequence ID" value="KAF7599105.1"/>
    <property type="molecule type" value="Genomic_DNA"/>
</dbReference>
<evidence type="ECO:0000256" key="4">
    <source>
        <dbReference type="ARBA" id="ARBA00023014"/>
    </source>
</evidence>
<sequence>MRHLICTVAELTDGGEARRFELDLAGERVPAFAQRWQGQVYAYVNRCAHIPIELDWNPGKLLDDSGQYLICATHGALYAPDSGECLAGPCAGQRLRALAVCEDGGNVYLEIESNE</sequence>
<accession>A0A272ESQ4</accession>
<dbReference type="InterPro" id="IPR017941">
    <property type="entry name" value="Rieske_2Fe-2S"/>
</dbReference>
<protein>
    <submittedName>
        <fullName evidence="7">(2Fe-2S)-binding protein</fullName>
    </submittedName>
</protein>
<evidence type="ECO:0000256" key="1">
    <source>
        <dbReference type="ARBA" id="ARBA00022714"/>
    </source>
</evidence>
<dbReference type="EMBL" id="NMRN01000022">
    <property type="protein sequence ID" value="PAS93134.1"/>
    <property type="molecule type" value="Genomic_DNA"/>
</dbReference>
<dbReference type="RefSeq" id="WP_095524700.1">
    <property type="nucleotide sequence ID" value="NZ_MDUX01000028.1"/>
</dbReference>
<keyword evidence="4" id="KW-0411">Iron-sulfur</keyword>
<dbReference type="Gene3D" id="2.102.10.10">
    <property type="entry name" value="Rieske [2Fe-2S] iron-sulphur domain"/>
    <property type="match status" value="1"/>
</dbReference>
<organism evidence="7 8">
    <name type="scientific">Candidatus Dactylopiibacterium carminicum</name>
    <dbReference type="NCBI Taxonomy" id="857335"/>
    <lineage>
        <taxon>Bacteria</taxon>
        <taxon>Pseudomonadati</taxon>
        <taxon>Pseudomonadota</taxon>
        <taxon>Betaproteobacteria</taxon>
        <taxon>Rhodocyclales</taxon>
        <taxon>Rhodocyclaceae</taxon>
        <taxon>Candidatus Dactylopiibacterium</taxon>
    </lineage>
</organism>
<keyword evidence="1" id="KW-0001">2Fe-2S</keyword>
<dbReference type="Proteomes" id="UP000216107">
    <property type="component" value="Unassembled WGS sequence"/>
</dbReference>
<reference evidence="6 9" key="1">
    <citation type="submission" date="2016-08" db="EMBL/GenBank/DDBJ databases">
        <title>Candidatus Dactylopiibacterium carminicum genome sequence.</title>
        <authorList>
            <person name="Ramirez-Puebla S.T."/>
            <person name="Ormeno-Orrillo E."/>
            <person name="Vera-Ponce De Leon A."/>
            <person name="Luis L."/>
            <person name="Sanchez-Flores A."/>
            <person name="Monica R."/>
            <person name="Martinez-Romero E."/>
        </authorList>
    </citation>
    <scope>NUCLEOTIDE SEQUENCE [LARGE SCALE GENOMIC DNA]</scope>
    <source>
        <strain evidence="6">END1</strain>
    </source>
</reference>
<feature type="domain" description="Rieske" evidence="5">
    <location>
        <begin position="3"/>
        <end position="109"/>
    </location>
</feature>